<comment type="similarity">
    <text evidence="2">Belongs to the complex I subunit 4 family.</text>
</comment>
<feature type="transmembrane region" description="Helical" evidence="7">
    <location>
        <begin position="452"/>
        <end position="471"/>
    </location>
</feature>
<feature type="transmembrane region" description="Helical" evidence="7">
    <location>
        <begin position="280"/>
        <end position="300"/>
    </location>
</feature>
<dbReference type="AlphaFoldDB" id="A0A0E2B6M6"/>
<dbReference type="GO" id="GO:0008137">
    <property type="term" value="F:NADH dehydrogenase (ubiquinone) activity"/>
    <property type="evidence" value="ECO:0007669"/>
    <property type="project" value="InterPro"/>
</dbReference>
<evidence type="ECO:0000313" key="10">
    <source>
        <dbReference type="Proteomes" id="UP000006253"/>
    </source>
</evidence>
<evidence type="ECO:0000256" key="2">
    <source>
        <dbReference type="ARBA" id="ARBA00009025"/>
    </source>
</evidence>
<evidence type="ECO:0000256" key="5">
    <source>
        <dbReference type="ARBA" id="ARBA00023136"/>
    </source>
</evidence>
<dbReference type="PANTHER" id="PTHR43507:SF1">
    <property type="entry name" value="NADH-UBIQUINONE OXIDOREDUCTASE CHAIN 4"/>
    <property type="match status" value="1"/>
</dbReference>
<evidence type="ECO:0000256" key="1">
    <source>
        <dbReference type="ARBA" id="ARBA00004127"/>
    </source>
</evidence>
<feature type="transmembrane region" description="Helical" evidence="7">
    <location>
        <begin position="85"/>
        <end position="104"/>
    </location>
</feature>
<dbReference type="InterPro" id="IPR003918">
    <property type="entry name" value="NADH_UbQ_OxRdtase"/>
</dbReference>
<dbReference type="Proteomes" id="UP000006253">
    <property type="component" value="Unassembled WGS sequence"/>
</dbReference>
<dbReference type="PRINTS" id="PR01437">
    <property type="entry name" value="NUOXDRDTASE4"/>
</dbReference>
<proteinExistence type="inferred from homology"/>
<dbReference type="GO" id="GO:0016020">
    <property type="term" value="C:membrane"/>
    <property type="evidence" value="ECO:0007669"/>
    <property type="project" value="UniProtKB-SubCell"/>
</dbReference>
<evidence type="ECO:0000256" key="6">
    <source>
        <dbReference type="RuleBase" id="RU000320"/>
    </source>
</evidence>
<feature type="domain" description="NADH:quinone oxidoreductase/Mrp antiporter transmembrane" evidence="8">
    <location>
        <begin position="133"/>
        <end position="422"/>
    </location>
</feature>
<keyword evidence="4 7" id="KW-1133">Transmembrane helix</keyword>
<evidence type="ECO:0000313" key="9">
    <source>
        <dbReference type="EMBL" id="EKO16958.1"/>
    </source>
</evidence>
<feature type="transmembrane region" description="Helical" evidence="7">
    <location>
        <begin position="337"/>
        <end position="355"/>
    </location>
</feature>
<dbReference type="EMBL" id="AHMY02000016">
    <property type="protein sequence ID" value="EKO16958.1"/>
    <property type="molecule type" value="Genomic_DNA"/>
</dbReference>
<feature type="transmembrane region" description="Helical" evidence="7">
    <location>
        <begin position="116"/>
        <end position="143"/>
    </location>
</feature>
<feature type="transmembrane region" description="Helical" evidence="7">
    <location>
        <begin position="411"/>
        <end position="432"/>
    </location>
</feature>
<comment type="caution">
    <text evidence="9">The sequence shown here is derived from an EMBL/GenBank/DDBJ whole genome shotgun (WGS) entry which is preliminary data.</text>
</comment>
<feature type="transmembrane region" description="Helical" evidence="7">
    <location>
        <begin position="375"/>
        <end position="404"/>
    </location>
</feature>
<dbReference type="RefSeq" id="WP_000347203.1">
    <property type="nucleotide sequence ID" value="NZ_AHMY02000016.1"/>
</dbReference>
<gene>
    <name evidence="9" type="ORF">LEP1GSC081_4009</name>
</gene>
<dbReference type="GO" id="GO:0048039">
    <property type="term" value="F:ubiquinone binding"/>
    <property type="evidence" value="ECO:0007669"/>
    <property type="project" value="TreeGrafter"/>
</dbReference>
<evidence type="ECO:0000256" key="3">
    <source>
        <dbReference type="ARBA" id="ARBA00022692"/>
    </source>
</evidence>
<dbReference type="InterPro" id="IPR001750">
    <property type="entry name" value="ND/Mrp_TM"/>
</dbReference>
<evidence type="ECO:0000256" key="7">
    <source>
        <dbReference type="SAM" id="Phobius"/>
    </source>
</evidence>
<feature type="transmembrane region" description="Helical" evidence="7">
    <location>
        <begin position="31"/>
        <end position="51"/>
    </location>
</feature>
<dbReference type="Pfam" id="PF00361">
    <property type="entry name" value="Proton_antipo_M"/>
    <property type="match status" value="1"/>
</dbReference>
<name>A0A0E2B6M6_9LEPT</name>
<feature type="transmembrane region" description="Helical" evidence="7">
    <location>
        <begin position="6"/>
        <end position="24"/>
    </location>
</feature>
<evidence type="ECO:0000259" key="8">
    <source>
        <dbReference type="Pfam" id="PF00361"/>
    </source>
</evidence>
<feature type="transmembrane region" description="Helical" evidence="7">
    <location>
        <begin position="169"/>
        <end position="189"/>
    </location>
</feature>
<dbReference type="GO" id="GO:0042773">
    <property type="term" value="P:ATP synthesis coupled electron transport"/>
    <property type="evidence" value="ECO:0007669"/>
    <property type="project" value="InterPro"/>
</dbReference>
<dbReference type="GO" id="GO:0003954">
    <property type="term" value="F:NADH dehydrogenase activity"/>
    <property type="evidence" value="ECO:0007669"/>
    <property type="project" value="TreeGrafter"/>
</dbReference>
<reference evidence="9 10" key="1">
    <citation type="submission" date="2012-10" db="EMBL/GenBank/DDBJ databases">
        <authorList>
            <person name="Harkins D.M."/>
            <person name="Durkin A.S."/>
            <person name="Brinkac L.M."/>
            <person name="Selengut J.D."/>
            <person name="Sanka R."/>
            <person name="DePew J."/>
            <person name="Purushe J."/>
            <person name="Peacock S.J."/>
            <person name="Thaipadungpanit J."/>
            <person name="Wuthiekanun V.W."/>
            <person name="Day N.P."/>
            <person name="Vinetz J.M."/>
            <person name="Sutton G.G."/>
            <person name="Nelson W.C."/>
            <person name="Fouts D.E."/>
        </authorList>
    </citation>
    <scope>NUCLEOTIDE SEQUENCE [LARGE SCALE GENOMIC DNA]</scope>
    <source>
        <strain evidence="9 10">H1</strain>
    </source>
</reference>
<dbReference type="PANTHER" id="PTHR43507">
    <property type="entry name" value="NADH-UBIQUINONE OXIDOREDUCTASE CHAIN 4"/>
    <property type="match status" value="1"/>
</dbReference>
<keyword evidence="5 7" id="KW-0472">Membrane</keyword>
<accession>A0A0E2B6M6</accession>
<dbReference type="InterPro" id="IPR010227">
    <property type="entry name" value="NADH_Q_OxRdtase_chainM/4"/>
</dbReference>
<protein>
    <submittedName>
        <fullName evidence="9">Proton-translocating NADH-quinone oxidoreductase, chain M</fullName>
    </submittedName>
</protein>
<dbReference type="GO" id="GO:0012505">
    <property type="term" value="C:endomembrane system"/>
    <property type="evidence" value="ECO:0007669"/>
    <property type="project" value="UniProtKB-SubCell"/>
</dbReference>
<sequence>MDFPPYILSVFLFLPFIGVPLLFLSNKVNWLRFIAGSFTLLPFLIIVGLYFKYDPTNSSLQFVDRIWGIIVSGNLKVDYHIGLDGFSLLLCGMSSLLFFLSTLATWTSITNRIREFYVYLMIVEMSVHGVFLSGNLVLFYIFWEAMVSPMVLMVGIWGEDQRVKAAIKYLIFSFTGSVLMLAGILILYFKTGTIVIEELSTGLLPEIPKNIRLFMFFAFVLAFAIKVPLFPLHTWMPDVHSQAPTVGSVDLSGILLKIGLYGFIRLAIPLFPEEMLEYRELLGALCIAGIIYGAVIAMAQENSKRVVAFSSLSHMSFCMLGILSFTEEGMAGGMLQMLNHGFTAGMLFFMLGMLHERIGNNDISKAGGLSKLLPVFSVFFVIAIFSSLGVPGTNSFIGEFLIILGSIKANVVYGALAATGVVFAAGYLLLFAKRMIFGEPTKNLIEHNDLNLKEWVILVPTVIMIFWIGIYPKPFLKVLEPSVKVALNSASAKVIEDRSKKTFKSAELNDPYHKDVEHLRKFTSYKSLGVEPSKYAERLQRYPSKYSLPEPIRKNSDEETQK</sequence>
<dbReference type="NCBIfam" id="TIGR01972">
    <property type="entry name" value="NDH_I_M"/>
    <property type="match status" value="1"/>
</dbReference>
<keyword evidence="3 6" id="KW-0812">Transmembrane</keyword>
<feature type="transmembrane region" description="Helical" evidence="7">
    <location>
        <begin position="210"/>
        <end position="231"/>
    </location>
</feature>
<feature type="transmembrane region" description="Helical" evidence="7">
    <location>
        <begin position="251"/>
        <end position="268"/>
    </location>
</feature>
<evidence type="ECO:0000256" key="4">
    <source>
        <dbReference type="ARBA" id="ARBA00022989"/>
    </source>
</evidence>
<organism evidence="9 10">
    <name type="scientific">Leptospira kirschneri str. H1</name>
    <dbReference type="NCBI Taxonomy" id="1049966"/>
    <lineage>
        <taxon>Bacteria</taxon>
        <taxon>Pseudomonadati</taxon>
        <taxon>Spirochaetota</taxon>
        <taxon>Spirochaetia</taxon>
        <taxon>Leptospirales</taxon>
        <taxon>Leptospiraceae</taxon>
        <taxon>Leptospira</taxon>
    </lineage>
</organism>
<dbReference type="GO" id="GO:0015990">
    <property type="term" value="P:electron transport coupled proton transport"/>
    <property type="evidence" value="ECO:0007669"/>
    <property type="project" value="TreeGrafter"/>
</dbReference>
<comment type="subcellular location">
    <subcellularLocation>
        <location evidence="1">Endomembrane system</location>
        <topology evidence="1">Multi-pass membrane protein</topology>
    </subcellularLocation>
    <subcellularLocation>
        <location evidence="6">Membrane</location>
        <topology evidence="6">Multi-pass membrane protein</topology>
    </subcellularLocation>
</comment>
<feature type="transmembrane region" description="Helical" evidence="7">
    <location>
        <begin position="306"/>
        <end position="325"/>
    </location>
</feature>